<sequence>MKNLCSAYRKLQIQIKDEWSRGSYCYMTTVTPIREDRDIRSSLGAPGNTAISPVVFNHPRQIEGDRAGIGKSTRSKTKGRITRDQAQDETCTHVEVGNSTQAEDQETIDSERKQEEEEANKDDRDAFLHALTEAFGRYCNQVKRSESVPVKKPDRVRESVKKSASLSARVSSPESTRTRAWRELQELEEWNRLEEQEEENQRKILELERKRIARKKKVLERRSELRKIIDQGRKVEEFVFNEDEFPEMEAAVEFDEDLELEMFPKDVGPLQRRKNTRPPKSQLLDVRLPRPSFEEELGVRHTAFDGECSEERGAIGRSLSRIKMPEPGPSRLQIASRQLVDSCGKDDLKTQFVTREGEYRLMTLSEYSRPNRVGYQNNQSNPQVRVSLVTLPSQQTSQQTVVENGNNQGGNTGNTNPVPSTKFGCATTNETSNNRDQTHSNITGGLSPSCSTPIGGDRICFNYGKELYVYAYRGVKKASDLSKPIDKKLYKGTNPSCHDFNAAAATYEGAPLLVGFSTGQIQLVYPGRREQGKLYNEERLIDKTKVTCLKWIPGSENHFLASHVSGCLYAYNEELPCTPTTPSYQPYKCGDGYIILACKSKSTRNPLFKWCFGQQENASINEFCFSPCGQHLAIVSQDGFLRVFHYSNMELIGIARSYFGGFLCVCWSPDGKYVVVGGEDDLVTVYSLLEQRVVARGQGHRSWVSVVAFDPYTTSYSNWNGDDFSDDDNPINDGFKNCYSNNKHAGESTTATSVRRPTSACRNTVSTSEKLATCYRLGSVSQDTQLCLWDITEDVLRQSIGHLSRNLSLAEHTPCNAKSEFSNSANNSSSGQIVTSHKDSSKSIANASSIEDKDTVDNANYNMKKISVTSSNINTAINCDDSYSNNSSGKGSTSSVDGKHAKNSVSKENNVVISSNISAIIGSSNKKEKENHGDKNSKYDSNHHHQSTFNSITQRFSNLGFGNSGNNSSNNSEKSEKSGKSSKRNIISLAGKSSISNNIHASSNNNHFQHSNSLSNNSQINNNVDQTVSTSSSSSGGGVVGGGSISNTITSIIPASLTKNKRSDGNGTTASGTSIVSSYDPMKLIGTPACPRFDDCPVLEPLVCKKIAHERLTALIFREDCLLTACQDGFVYTWARPGYINLPQHLPPSPTAPPGGTVV</sequence>
<feature type="compositionally biased region" description="Low complexity" evidence="4">
    <location>
        <begin position="820"/>
        <end position="830"/>
    </location>
</feature>
<dbReference type="Pfam" id="PF00400">
    <property type="entry name" value="WD40"/>
    <property type="match status" value="2"/>
</dbReference>
<evidence type="ECO:0000313" key="6">
    <source>
        <dbReference type="Proteomes" id="UP000682892"/>
    </source>
</evidence>
<name>Q179V3_AEDAE</name>
<dbReference type="OMA" id="CATTNET"/>
<dbReference type="Proteomes" id="UP000682892">
    <property type="component" value="Unassembled WGS sequence"/>
</dbReference>
<organism evidence="5 6">
    <name type="scientific">Aedes aegypti</name>
    <name type="common">Yellowfever mosquito</name>
    <name type="synonym">Culex aegypti</name>
    <dbReference type="NCBI Taxonomy" id="7159"/>
    <lineage>
        <taxon>Eukaryota</taxon>
        <taxon>Metazoa</taxon>
        <taxon>Ecdysozoa</taxon>
        <taxon>Arthropoda</taxon>
        <taxon>Hexapoda</taxon>
        <taxon>Insecta</taxon>
        <taxon>Pterygota</taxon>
        <taxon>Neoptera</taxon>
        <taxon>Endopterygota</taxon>
        <taxon>Diptera</taxon>
        <taxon>Nematocera</taxon>
        <taxon>Culicoidea</taxon>
        <taxon>Culicidae</taxon>
        <taxon>Culicinae</taxon>
        <taxon>Aedini</taxon>
        <taxon>Aedes</taxon>
        <taxon>Stegomyia</taxon>
    </lineage>
</organism>
<dbReference type="InterPro" id="IPR015943">
    <property type="entry name" value="WD40/YVTN_repeat-like_dom_sf"/>
</dbReference>
<dbReference type="HOGENOM" id="CLU_005019_1_0_1"/>
<evidence type="ECO:0000256" key="2">
    <source>
        <dbReference type="ARBA" id="ARBA00022737"/>
    </source>
</evidence>
<dbReference type="InterPro" id="IPR001680">
    <property type="entry name" value="WD40_rpt"/>
</dbReference>
<feature type="region of interest" description="Disordered" evidence="4">
    <location>
        <begin position="922"/>
        <end position="983"/>
    </location>
</feature>
<dbReference type="SUPFAM" id="SSF50978">
    <property type="entry name" value="WD40 repeat-like"/>
    <property type="match status" value="1"/>
</dbReference>
<dbReference type="EMBL" id="CH477345">
    <property type="protein sequence ID" value="EAT43009.1"/>
    <property type="molecule type" value="Genomic_DNA"/>
</dbReference>
<feature type="compositionally biased region" description="Polar residues" evidence="4">
    <location>
        <begin position="162"/>
        <end position="171"/>
    </location>
</feature>
<feature type="compositionally biased region" description="Low complexity" evidence="4">
    <location>
        <begin position="997"/>
        <end position="1034"/>
    </location>
</feature>
<dbReference type="PANTHER" id="PTHR14107:SF16">
    <property type="entry name" value="AT02583P"/>
    <property type="match status" value="1"/>
</dbReference>
<feature type="region of interest" description="Disordered" evidence="4">
    <location>
        <begin position="820"/>
        <end position="846"/>
    </location>
</feature>
<keyword evidence="3" id="KW-0175">Coiled coil</keyword>
<dbReference type="STRING" id="7159.Q179V3"/>
<evidence type="ECO:0000256" key="4">
    <source>
        <dbReference type="SAM" id="MobiDB-lite"/>
    </source>
</evidence>
<feature type="region of interest" description="Disordered" evidence="4">
    <location>
        <begin position="997"/>
        <end position="1041"/>
    </location>
</feature>
<feature type="compositionally biased region" description="Basic and acidic residues" evidence="4">
    <location>
        <begin position="109"/>
        <end position="123"/>
    </location>
</feature>
<dbReference type="PANTHER" id="PTHR14107">
    <property type="entry name" value="WD REPEAT PROTEIN"/>
    <property type="match status" value="1"/>
</dbReference>
<accession>Q179V3</accession>
<keyword evidence="1" id="KW-0853">WD repeat</keyword>
<keyword evidence="2" id="KW-0677">Repeat</keyword>
<evidence type="ECO:0000256" key="3">
    <source>
        <dbReference type="SAM" id="Coils"/>
    </source>
</evidence>
<reference evidence="5" key="2">
    <citation type="journal article" date="2007" name="Science">
        <title>Genome sequence of Aedes aegypti, a major arbovirus vector.</title>
        <authorList>
            <person name="Nene V."/>
            <person name="Wortman J.R."/>
            <person name="Lawson D."/>
            <person name="Haas B."/>
            <person name="Kodira C."/>
            <person name="Tu Z.J."/>
            <person name="Loftus B."/>
            <person name="Xi Z."/>
            <person name="Megy K."/>
            <person name="Grabherr M."/>
            <person name="Ren Q."/>
            <person name="Zdobnov E.M."/>
            <person name="Lobo N.F."/>
            <person name="Campbell K.S."/>
            <person name="Brown S.E."/>
            <person name="Bonaldo M.F."/>
            <person name="Zhu J."/>
            <person name="Sinkins S.P."/>
            <person name="Hogenkamp D.G."/>
            <person name="Amedeo P."/>
            <person name="Arensburger P."/>
            <person name="Atkinson P.W."/>
            <person name="Bidwell S."/>
            <person name="Biedler J."/>
            <person name="Birney E."/>
            <person name="Bruggner R.V."/>
            <person name="Costas J."/>
            <person name="Coy M.R."/>
            <person name="Crabtree J."/>
            <person name="Crawford M."/>
            <person name="Debruyn B."/>
            <person name="Decaprio D."/>
            <person name="Eiglmeier K."/>
            <person name="Eisenstadt E."/>
            <person name="El-Dorry H."/>
            <person name="Gelbart W.M."/>
            <person name="Gomes S.L."/>
            <person name="Hammond M."/>
            <person name="Hannick L.I."/>
            <person name="Hogan J.R."/>
            <person name="Holmes M.H."/>
            <person name="Jaffe D."/>
            <person name="Johnston J.S."/>
            <person name="Kennedy R.C."/>
            <person name="Koo H."/>
            <person name="Kravitz S."/>
            <person name="Kriventseva E.V."/>
            <person name="Kulp D."/>
            <person name="Labutti K."/>
            <person name="Lee E."/>
            <person name="Li S."/>
            <person name="Lovin D.D."/>
            <person name="Mao C."/>
            <person name="Mauceli E."/>
            <person name="Menck C.F."/>
            <person name="Miller J.R."/>
            <person name="Montgomery P."/>
            <person name="Mori A."/>
            <person name="Nascimento A.L."/>
            <person name="Naveira H.F."/>
            <person name="Nusbaum C."/>
            <person name="O'leary S."/>
            <person name="Orvis J."/>
            <person name="Pertea M."/>
            <person name="Quesneville H."/>
            <person name="Reidenbach K.R."/>
            <person name="Rogers Y.H."/>
            <person name="Roth C.W."/>
            <person name="Schneider J.R."/>
            <person name="Schatz M."/>
            <person name="Shumway M."/>
            <person name="Stanke M."/>
            <person name="Stinson E.O."/>
            <person name="Tubio J.M."/>
            <person name="Vanzee J.P."/>
            <person name="Verjovski-Almeida S."/>
            <person name="Werner D."/>
            <person name="White O."/>
            <person name="Wyder S."/>
            <person name="Zeng Q."/>
            <person name="Zhao Q."/>
            <person name="Zhao Y."/>
            <person name="Hill C.A."/>
            <person name="Raikhel A.S."/>
            <person name="Soares M.B."/>
            <person name="Knudson D.L."/>
            <person name="Lee N.H."/>
            <person name="Galagan J."/>
            <person name="Salzberg S.L."/>
            <person name="Paulsen I.T."/>
            <person name="Dimopoulos G."/>
            <person name="Collins F.H."/>
            <person name="Birren B."/>
            <person name="Fraser-Liggett C.M."/>
            <person name="Severson D.W."/>
        </authorList>
    </citation>
    <scope>NUCLEOTIDE SEQUENCE [LARGE SCALE GENOMIC DNA]</scope>
    <source>
        <strain evidence="5">Liverpool</strain>
    </source>
</reference>
<feature type="compositionally biased region" description="Basic and acidic residues" evidence="4">
    <location>
        <begin position="925"/>
        <end position="943"/>
    </location>
</feature>
<feature type="compositionally biased region" description="Low complexity" evidence="4">
    <location>
        <begin position="956"/>
        <end position="972"/>
    </location>
</feature>
<dbReference type="VEuPathDB" id="VectorBase:AAEL005510"/>
<dbReference type="InterPro" id="IPR051362">
    <property type="entry name" value="WD_repeat_creC_regulators"/>
</dbReference>
<evidence type="ECO:0000313" key="5">
    <source>
        <dbReference type="EMBL" id="EAT43009.1"/>
    </source>
</evidence>
<dbReference type="Gene3D" id="2.130.10.10">
    <property type="entry name" value="YVTN repeat-like/Quinoprotein amine dehydrogenase"/>
    <property type="match status" value="2"/>
</dbReference>
<feature type="region of interest" description="Disordered" evidence="4">
    <location>
        <begin position="64"/>
        <end position="123"/>
    </location>
</feature>
<feature type="coiled-coil region" evidence="3">
    <location>
        <begin position="190"/>
        <end position="222"/>
    </location>
</feature>
<protein>
    <submittedName>
        <fullName evidence="5">AAEL005510-PA</fullName>
    </submittedName>
</protein>
<reference evidence="5" key="3">
    <citation type="submission" date="2012-09" db="EMBL/GenBank/DDBJ databases">
        <authorList>
            <consortium name="VectorBase"/>
        </authorList>
    </citation>
    <scope>NUCLEOTIDE SEQUENCE</scope>
    <source>
        <strain evidence="5">Liverpool</strain>
    </source>
</reference>
<feature type="compositionally biased region" description="Low complexity" evidence="4">
    <location>
        <begin position="882"/>
        <end position="895"/>
    </location>
</feature>
<dbReference type="PhylomeDB" id="Q179V3"/>
<dbReference type="InterPro" id="IPR036322">
    <property type="entry name" value="WD40_repeat_dom_sf"/>
</dbReference>
<evidence type="ECO:0000256" key="1">
    <source>
        <dbReference type="ARBA" id="ARBA00022574"/>
    </source>
</evidence>
<reference evidence="5" key="1">
    <citation type="submission" date="2005-10" db="EMBL/GenBank/DDBJ databases">
        <authorList>
            <person name="Loftus B.J."/>
            <person name="Nene V.M."/>
            <person name="Hannick L.I."/>
            <person name="Bidwell S."/>
            <person name="Haas B."/>
            <person name="Amedeo P."/>
            <person name="Orvis J."/>
            <person name="Wortman J.R."/>
            <person name="White O.R."/>
            <person name="Salzberg S."/>
            <person name="Shumway M."/>
            <person name="Koo H."/>
            <person name="Zhao Y."/>
            <person name="Holmes M."/>
            <person name="Miller J."/>
            <person name="Schatz M."/>
            <person name="Pop M."/>
            <person name="Pai G."/>
            <person name="Utterback T."/>
            <person name="Rogers Y.-H."/>
            <person name="Kravitz S."/>
            <person name="Fraser C.M."/>
        </authorList>
    </citation>
    <scope>NUCLEOTIDE SEQUENCE</scope>
    <source>
        <strain evidence="5">Liverpool</strain>
    </source>
</reference>
<dbReference type="eggNOG" id="KOG2394">
    <property type="taxonomic scope" value="Eukaryota"/>
</dbReference>
<feature type="region of interest" description="Disordered" evidence="4">
    <location>
        <begin position="146"/>
        <end position="171"/>
    </location>
</feature>
<feature type="compositionally biased region" description="Basic and acidic residues" evidence="4">
    <location>
        <begin position="146"/>
        <end position="161"/>
    </location>
</feature>
<dbReference type="SMART" id="SM00320">
    <property type="entry name" value="WD40"/>
    <property type="match status" value="5"/>
</dbReference>
<feature type="region of interest" description="Disordered" evidence="4">
    <location>
        <begin position="882"/>
        <end position="903"/>
    </location>
</feature>
<feature type="compositionally biased region" description="Basic and acidic residues" evidence="4">
    <location>
        <begin position="81"/>
        <end position="92"/>
    </location>
</feature>
<dbReference type="AlphaFoldDB" id="Q179V3"/>
<proteinExistence type="predicted"/>
<gene>
    <name evidence="5" type="ORF">AaeL_AAEL005510</name>
</gene>
<dbReference type="PaxDb" id="7159-AAEL005510-PA"/>